<evidence type="ECO:0000313" key="1">
    <source>
        <dbReference type="EMBL" id="VVE39935.1"/>
    </source>
</evidence>
<dbReference type="EMBL" id="CABPSA010000007">
    <property type="protein sequence ID" value="VVE39935.1"/>
    <property type="molecule type" value="Genomic_DNA"/>
</dbReference>
<evidence type="ECO:0000313" key="2">
    <source>
        <dbReference type="Proteomes" id="UP000343335"/>
    </source>
</evidence>
<dbReference type="RefSeq" id="WP_150665856.1">
    <property type="nucleotide sequence ID" value="NZ_CABPSA010000007.1"/>
</dbReference>
<sequence>MAPEFLRLRSFMQVFITDTSAPISINEAVKKQNSTVFLSRLEMILWKALLPSSPGIRITFCDYSVRSPRSNDNSVPDANRKICYAIANEFLIVRGNRCRCHRKGRLWGLADQVVMSPHYANEDFSGGDAMTKACSEHKIKGNSTNWISFDTSHHVAAVTSEVFEYARAASGLSALNRPQTA</sequence>
<dbReference type="OrthoDB" id="1492299at2"/>
<organism evidence="1 2">
    <name type="scientific">Pandoraea commovens</name>
    <dbReference type="NCBI Taxonomy" id="2508289"/>
    <lineage>
        <taxon>Bacteria</taxon>
        <taxon>Pseudomonadati</taxon>
        <taxon>Pseudomonadota</taxon>
        <taxon>Betaproteobacteria</taxon>
        <taxon>Burkholderiales</taxon>
        <taxon>Burkholderiaceae</taxon>
        <taxon>Pandoraea</taxon>
    </lineage>
</organism>
<name>A0A5E4XV13_9BURK</name>
<dbReference type="AlphaFoldDB" id="A0A5E4XV13"/>
<accession>A0A5E4XV13</accession>
<reference evidence="1 2" key="1">
    <citation type="submission" date="2019-08" db="EMBL/GenBank/DDBJ databases">
        <authorList>
            <person name="Peeters C."/>
        </authorList>
    </citation>
    <scope>NUCLEOTIDE SEQUENCE [LARGE SCALE GENOMIC DNA]</scope>
    <source>
        <strain evidence="1 2">LMG 31010</strain>
    </source>
</reference>
<proteinExistence type="predicted"/>
<dbReference type="InterPro" id="IPR025683">
    <property type="entry name" value="Protein_beta"/>
</dbReference>
<dbReference type="Pfam" id="PF14350">
    <property type="entry name" value="Beta_protein"/>
    <property type="match status" value="1"/>
</dbReference>
<protein>
    <submittedName>
        <fullName evidence="1">Uncharacterized protein</fullName>
    </submittedName>
</protein>
<dbReference type="Proteomes" id="UP000343335">
    <property type="component" value="Unassembled WGS sequence"/>
</dbReference>
<gene>
    <name evidence="1" type="ORF">PCO31010_04110</name>
</gene>